<dbReference type="InterPro" id="IPR050111">
    <property type="entry name" value="C-type_lectin/snaclec_domain"/>
</dbReference>
<proteinExistence type="predicted"/>
<evidence type="ECO:0000313" key="5">
    <source>
        <dbReference type="Proteomes" id="UP000736164"/>
    </source>
</evidence>
<organism evidence="4 5">
    <name type="scientific">Atractosteus spatula</name>
    <name type="common">Alligator gar</name>
    <name type="synonym">Lepisosteus spatula</name>
    <dbReference type="NCBI Taxonomy" id="7917"/>
    <lineage>
        <taxon>Eukaryota</taxon>
        <taxon>Metazoa</taxon>
        <taxon>Chordata</taxon>
        <taxon>Craniata</taxon>
        <taxon>Vertebrata</taxon>
        <taxon>Euteleostomi</taxon>
        <taxon>Actinopterygii</taxon>
        <taxon>Neopterygii</taxon>
        <taxon>Holostei</taxon>
        <taxon>Semionotiformes</taxon>
        <taxon>Lepisosteidae</taxon>
        <taxon>Atractosteus</taxon>
    </lineage>
</organism>
<dbReference type="PRINTS" id="PR01504">
    <property type="entry name" value="PNCREATITSAP"/>
</dbReference>
<keyword evidence="1" id="KW-1015">Disulfide bond</keyword>
<dbReference type="EMBL" id="JAAWVO010000114">
    <property type="protein sequence ID" value="MBN3311457.1"/>
    <property type="molecule type" value="Genomic_DNA"/>
</dbReference>
<dbReference type="Proteomes" id="UP000736164">
    <property type="component" value="Unassembled WGS sequence"/>
</dbReference>
<feature type="chain" id="PRO_5035199272" evidence="2">
    <location>
        <begin position="21"/>
        <end position="160"/>
    </location>
</feature>
<dbReference type="InterPro" id="IPR016186">
    <property type="entry name" value="C-type_lectin-like/link_sf"/>
</dbReference>
<evidence type="ECO:0000256" key="1">
    <source>
        <dbReference type="ARBA" id="ARBA00023157"/>
    </source>
</evidence>
<dbReference type="PROSITE" id="PS50041">
    <property type="entry name" value="C_TYPE_LECTIN_2"/>
    <property type="match status" value="1"/>
</dbReference>
<reference evidence="4" key="1">
    <citation type="journal article" date="2021" name="Cell">
        <title>Tracing the genetic footprints of vertebrate landing in non-teleost ray-finned fishes.</title>
        <authorList>
            <person name="Bi X."/>
            <person name="Wang K."/>
            <person name="Yang L."/>
            <person name="Pan H."/>
            <person name="Jiang H."/>
            <person name="Wei Q."/>
            <person name="Fang M."/>
            <person name="Yu H."/>
            <person name="Zhu C."/>
            <person name="Cai Y."/>
            <person name="He Y."/>
            <person name="Gan X."/>
            <person name="Zeng H."/>
            <person name="Yu D."/>
            <person name="Zhu Y."/>
            <person name="Jiang H."/>
            <person name="Qiu Q."/>
            <person name="Yang H."/>
            <person name="Zhang Y.E."/>
            <person name="Wang W."/>
            <person name="Zhu M."/>
            <person name="He S."/>
            <person name="Zhang G."/>
        </authorList>
    </citation>
    <scope>NUCLEOTIDE SEQUENCE</scope>
    <source>
        <strain evidence="4">Allg_001</strain>
    </source>
</reference>
<protein>
    <submittedName>
        <fullName evidence="4">PGCA protein</fullName>
    </submittedName>
</protein>
<feature type="signal peptide" evidence="2">
    <location>
        <begin position="1"/>
        <end position="20"/>
    </location>
</feature>
<dbReference type="Gene3D" id="3.10.100.10">
    <property type="entry name" value="Mannose-Binding Protein A, subunit A"/>
    <property type="match status" value="1"/>
</dbReference>
<dbReference type="Pfam" id="PF00059">
    <property type="entry name" value="Lectin_C"/>
    <property type="match status" value="1"/>
</dbReference>
<accession>A0A8J7NCV3</accession>
<evidence type="ECO:0000256" key="2">
    <source>
        <dbReference type="SAM" id="SignalP"/>
    </source>
</evidence>
<sequence>MKCLLSALLCTLLTLSVVTGTYDCQCTCPTGWMKFNGFCYKFFTERMTWADATHHCHQLRSLLPSVPDEHVNNFLLTLIRSEDDREHSVWLGGTDCRKEGTWTWADGTPWNYTLWATGEPSNYQQEHCLQLNWKGSSLWNDFPCTYKLPFICARRVLWSN</sequence>
<feature type="non-terminal residue" evidence="4">
    <location>
        <position position="160"/>
    </location>
</feature>
<dbReference type="InterPro" id="IPR001304">
    <property type="entry name" value="C-type_lectin-like"/>
</dbReference>
<comment type="caution">
    <text evidence="4">The sequence shown here is derived from an EMBL/GenBank/DDBJ whole genome shotgun (WGS) entry which is preliminary data.</text>
</comment>
<name>A0A8J7NCV3_ATRSP</name>
<dbReference type="InterPro" id="IPR016187">
    <property type="entry name" value="CTDL_fold"/>
</dbReference>
<dbReference type="InterPro" id="IPR018378">
    <property type="entry name" value="C-type_lectin_CS"/>
</dbReference>
<keyword evidence="5" id="KW-1185">Reference proteome</keyword>
<dbReference type="PROSITE" id="PS00615">
    <property type="entry name" value="C_TYPE_LECTIN_1"/>
    <property type="match status" value="1"/>
</dbReference>
<gene>
    <name evidence="4" type="primary">Acan_4</name>
    <name evidence="4" type="ORF">GTO95_0005923</name>
</gene>
<dbReference type="PANTHER" id="PTHR22803">
    <property type="entry name" value="MANNOSE, PHOSPHOLIPASE, LECTIN RECEPTOR RELATED"/>
    <property type="match status" value="1"/>
</dbReference>
<feature type="domain" description="C-type lectin" evidence="3">
    <location>
        <begin position="35"/>
        <end position="153"/>
    </location>
</feature>
<keyword evidence="2" id="KW-0732">Signal</keyword>
<dbReference type="SUPFAM" id="SSF56436">
    <property type="entry name" value="C-type lectin-like"/>
    <property type="match status" value="1"/>
</dbReference>
<feature type="non-terminal residue" evidence="4">
    <location>
        <position position="1"/>
    </location>
</feature>
<dbReference type="AlphaFoldDB" id="A0A8J7NCV3"/>
<evidence type="ECO:0000313" key="4">
    <source>
        <dbReference type="EMBL" id="MBN3311457.1"/>
    </source>
</evidence>
<evidence type="ECO:0000259" key="3">
    <source>
        <dbReference type="PROSITE" id="PS50041"/>
    </source>
</evidence>
<dbReference type="SMART" id="SM00034">
    <property type="entry name" value="CLECT"/>
    <property type="match status" value="1"/>
</dbReference>